<feature type="transmembrane region" description="Helical" evidence="8">
    <location>
        <begin position="35"/>
        <end position="61"/>
    </location>
</feature>
<gene>
    <name evidence="9" type="ORF">SAMN04488693_11191</name>
</gene>
<keyword evidence="5 8" id="KW-1133">Transmembrane helix</keyword>
<evidence type="ECO:0000313" key="9">
    <source>
        <dbReference type="EMBL" id="SDI44462.1"/>
    </source>
</evidence>
<keyword evidence="10" id="KW-1185">Reference proteome</keyword>
<proteinExistence type="predicted"/>
<evidence type="ECO:0000256" key="3">
    <source>
        <dbReference type="ARBA" id="ARBA00022692"/>
    </source>
</evidence>
<dbReference type="GO" id="GO:0016020">
    <property type="term" value="C:membrane"/>
    <property type="evidence" value="ECO:0007669"/>
    <property type="project" value="UniProtKB-SubCell"/>
</dbReference>
<dbReference type="InterPro" id="IPR017825">
    <property type="entry name" value="Lycopene_cyclase_dom"/>
</dbReference>
<evidence type="ECO:0000256" key="2">
    <source>
        <dbReference type="ARBA" id="ARBA00004829"/>
    </source>
</evidence>
<dbReference type="GO" id="GO:0016872">
    <property type="term" value="F:intramolecular lyase activity"/>
    <property type="evidence" value="ECO:0007669"/>
    <property type="project" value="InterPro"/>
</dbReference>
<dbReference type="OrthoDB" id="4411839at2"/>
<accession>A0A1G8KM50</accession>
<comment type="pathway">
    <text evidence="2">Carotenoid biosynthesis.</text>
</comment>
<evidence type="ECO:0000256" key="7">
    <source>
        <dbReference type="ARBA" id="ARBA00023235"/>
    </source>
</evidence>
<dbReference type="RefSeq" id="WP_090587123.1">
    <property type="nucleotide sequence ID" value="NZ_FNDT01000011.1"/>
</dbReference>
<dbReference type="GO" id="GO:0016117">
    <property type="term" value="P:carotenoid biosynthetic process"/>
    <property type="evidence" value="ECO:0007669"/>
    <property type="project" value="UniProtKB-KW"/>
</dbReference>
<dbReference type="AlphaFoldDB" id="A0A1G8KM50"/>
<evidence type="ECO:0000256" key="6">
    <source>
        <dbReference type="ARBA" id="ARBA00023136"/>
    </source>
</evidence>
<dbReference type="GO" id="GO:0045436">
    <property type="term" value="F:lycopene beta cyclase activity"/>
    <property type="evidence" value="ECO:0007669"/>
    <property type="project" value="UniProtKB-ARBA"/>
</dbReference>
<protein>
    <submittedName>
        <fullName evidence="9">Lycopene cyclase domain-containing protein</fullName>
    </submittedName>
</protein>
<dbReference type="EMBL" id="FNDT01000011">
    <property type="protein sequence ID" value="SDI44462.1"/>
    <property type="molecule type" value="Genomic_DNA"/>
</dbReference>
<dbReference type="Proteomes" id="UP000199258">
    <property type="component" value="Unassembled WGS sequence"/>
</dbReference>
<keyword evidence="7" id="KW-0413">Isomerase</keyword>
<evidence type="ECO:0000256" key="1">
    <source>
        <dbReference type="ARBA" id="ARBA00004141"/>
    </source>
</evidence>
<feature type="transmembrane region" description="Helical" evidence="8">
    <location>
        <begin position="6"/>
        <end position="23"/>
    </location>
</feature>
<keyword evidence="3 8" id="KW-0812">Transmembrane</keyword>
<keyword evidence="6 8" id="KW-0472">Membrane</keyword>
<evidence type="ECO:0000256" key="5">
    <source>
        <dbReference type="ARBA" id="ARBA00022989"/>
    </source>
</evidence>
<reference evidence="9 10" key="1">
    <citation type="submission" date="2016-10" db="EMBL/GenBank/DDBJ databases">
        <authorList>
            <person name="de Groot N.N."/>
        </authorList>
    </citation>
    <scope>NUCLEOTIDE SEQUENCE [LARGE SCALE GENOMIC DNA]</scope>
    <source>
        <strain evidence="9 10">NP_1H</strain>
    </source>
</reference>
<comment type="subcellular location">
    <subcellularLocation>
        <location evidence="1">Membrane</location>
        <topology evidence="1">Multi-pass membrane protein</topology>
    </subcellularLocation>
</comment>
<dbReference type="STRING" id="335973.SAMN04488693_11191"/>
<keyword evidence="4" id="KW-0125">Carotenoid biosynthesis</keyword>
<name>A0A1G8KM50_9MICC</name>
<evidence type="ECO:0000256" key="4">
    <source>
        <dbReference type="ARBA" id="ARBA00022746"/>
    </source>
</evidence>
<evidence type="ECO:0000313" key="10">
    <source>
        <dbReference type="Proteomes" id="UP000199258"/>
    </source>
</evidence>
<evidence type="ECO:0000256" key="8">
    <source>
        <dbReference type="SAM" id="Phobius"/>
    </source>
</evidence>
<feature type="transmembrane region" description="Helical" evidence="8">
    <location>
        <begin position="81"/>
        <end position="99"/>
    </location>
</feature>
<organism evidence="9 10">
    <name type="scientific">Arthrobacter subterraneus</name>
    <dbReference type="NCBI Taxonomy" id="335973"/>
    <lineage>
        <taxon>Bacteria</taxon>
        <taxon>Bacillati</taxon>
        <taxon>Actinomycetota</taxon>
        <taxon>Actinomycetes</taxon>
        <taxon>Micrococcales</taxon>
        <taxon>Micrococcaceae</taxon>
        <taxon>Arthrobacter</taxon>
    </lineage>
</organism>
<dbReference type="NCBIfam" id="TIGR03462">
    <property type="entry name" value="CarR_dom_SF"/>
    <property type="match status" value="1"/>
</dbReference>
<sequence>MTYWLLNAVFLVPALAVGLLAVAKVPGPRRKAALAAAGCAAVVVLVLTAVFDNIMIAAGLFSYAPDLISGLSVGLAPLEDFAYPVAAVLLLPALWLLLGERGRKRNRERRRQP</sequence>